<protein>
    <submittedName>
        <fullName evidence="1">Uncharacterized protein</fullName>
    </submittedName>
</protein>
<keyword evidence="2" id="KW-1185">Reference proteome</keyword>
<dbReference type="RefSeq" id="WP_008316931.1">
    <property type="nucleotide sequence ID" value="NZ_KB372788.1"/>
</dbReference>
<accession>L8XT52</accession>
<evidence type="ECO:0000313" key="1">
    <source>
        <dbReference type="EMBL" id="ELV07213.1"/>
    </source>
</evidence>
<proteinExistence type="predicted"/>
<reference evidence="1 2" key="1">
    <citation type="journal article" date="2013" name="Genome Announc.">
        <title>Complete Genome Sequence of Wohlfahrtiimonas chitiniclastica Strain SH04, Isolated from Chrysomya megacephala Collected from Pudong International Airport in China.</title>
        <authorList>
            <person name="Cao X.M."/>
            <person name="Chen T."/>
            <person name="Xu L.Z."/>
            <person name="Yao L.S."/>
            <person name="Qi J."/>
            <person name="Zhang X.L."/>
            <person name="Yan Q.L."/>
            <person name="Deng Y.H."/>
            <person name="Guo T.Y."/>
            <person name="Wang J."/>
            <person name="Hu K.X."/>
            <person name="Xu B.L."/>
        </authorList>
    </citation>
    <scope>NUCLEOTIDE SEQUENCE [LARGE SCALE GENOMIC DNA]</scope>
    <source>
        <strain evidence="1 2">SH04</strain>
    </source>
</reference>
<dbReference type="Proteomes" id="UP000011617">
    <property type="component" value="Unassembled WGS sequence"/>
</dbReference>
<organism evidence="1 2">
    <name type="scientific">Wohlfahrtiimonas chitiniclastica SH04</name>
    <dbReference type="NCBI Taxonomy" id="1261130"/>
    <lineage>
        <taxon>Bacteria</taxon>
        <taxon>Pseudomonadati</taxon>
        <taxon>Pseudomonadota</taxon>
        <taxon>Gammaproteobacteria</taxon>
        <taxon>Cardiobacteriales</taxon>
        <taxon>Ignatzschineriaceae</taxon>
        <taxon>Wohlfahrtiimonas</taxon>
    </lineage>
</organism>
<sequence>MASEKDFALTVDELNELYRLIEEGKIAEVWAILGQKGDAYAFLASVIVEGDDLVLSH</sequence>
<evidence type="ECO:0000313" key="2">
    <source>
        <dbReference type="Proteomes" id="UP000011617"/>
    </source>
</evidence>
<dbReference type="HOGENOM" id="CLU_2995578_0_0_6"/>
<dbReference type="EMBL" id="AOBV01000018">
    <property type="protein sequence ID" value="ELV07213.1"/>
    <property type="molecule type" value="Genomic_DNA"/>
</dbReference>
<gene>
    <name evidence="1" type="ORF">F387_02032</name>
</gene>
<dbReference type="AlphaFoldDB" id="L8XT52"/>
<comment type="caution">
    <text evidence="1">The sequence shown here is derived from an EMBL/GenBank/DDBJ whole genome shotgun (WGS) entry which is preliminary data.</text>
</comment>
<name>L8XT52_9GAMM</name>